<keyword evidence="1" id="KW-0812">Transmembrane</keyword>
<name>A0A0F9VT42_9ZZZZ</name>
<sequence>MSESSWVEWVIAALLLIGSLFALIGSIGLVKLPDFFMRLHGPTKATTLGVGALVVGSMLYFSQKSGEPSLHELLITLFLFLTAPVSAHMLAKAAMHEKLRREPRTRGEPWDQ</sequence>
<feature type="transmembrane region" description="Helical" evidence="1">
    <location>
        <begin position="73"/>
        <end position="91"/>
    </location>
</feature>
<feature type="transmembrane region" description="Helical" evidence="1">
    <location>
        <begin position="6"/>
        <end position="30"/>
    </location>
</feature>
<gene>
    <name evidence="2" type="ORF">LCGC14_0100290</name>
</gene>
<keyword evidence="1" id="KW-1133">Transmembrane helix</keyword>
<dbReference type="NCBIfam" id="NF009316">
    <property type="entry name" value="PRK12674.1-5"/>
    <property type="match status" value="1"/>
</dbReference>
<organism evidence="2">
    <name type="scientific">marine sediment metagenome</name>
    <dbReference type="NCBI Taxonomy" id="412755"/>
    <lineage>
        <taxon>unclassified sequences</taxon>
        <taxon>metagenomes</taxon>
        <taxon>ecological metagenomes</taxon>
    </lineage>
</organism>
<dbReference type="InterPro" id="IPR005133">
    <property type="entry name" value="PhaG_MnhG_YufB"/>
</dbReference>
<dbReference type="Pfam" id="PF03334">
    <property type="entry name" value="PhaG_MnhG_YufB"/>
    <property type="match status" value="1"/>
</dbReference>
<proteinExistence type="predicted"/>
<protein>
    <recommendedName>
        <fullName evidence="3">Na+/H+ antiporter subunit G</fullName>
    </recommendedName>
</protein>
<evidence type="ECO:0008006" key="3">
    <source>
        <dbReference type="Google" id="ProtNLM"/>
    </source>
</evidence>
<dbReference type="NCBIfam" id="NF009314">
    <property type="entry name" value="PRK12674.1-2"/>
    <property type="match status" value="1"/>
</dbReference>
<accession>A0A0F9VT42</accession>
<comment type="caution">
    <text evidence="2">The sequence shown here is derived from an EMBL/GenBank/DDBJ whole genome shotgun (WGS) entry which is preliminary data.</text>
</comment>
<dbReference type="NCBIfam" id="TIGR01300">
    <property type="entry name" value="CPA3_mnhG_phaG"/>
    <property type="match status" value="1"/>
</dbReference>
<keyword evidence="1" id="KW-0472">Membrane</keyword>
<feature type="transmembrane region" description="Helical" evidence="1">
    <location>
        <begin position="42"/>
        <end position="61"/>
    </location>
</feature>
<evidence type="ECO:0000256" key="1">
    <source>
        <dbReference type="SAM" id="Phobius"/>
    </source>
</evidence>
<dbReference type="GO" id="GO:0015385">
    <property type="term" value="F:sodium:proton antiporter activity"/>
    <property type="evidence" value="ECO:0007669"/>
    <property type="project" value="TreeGrafter"/>
</dbReference>
<dbReference type="EMBL" id="LAZR01000028">
    <property type="protein sequence ID" value="KKO03108.1"/>
    <property type="molecule type" value="Genomic_DNA"/>
</dbReference>
<dbReference type="PANTHER" id="PTHR34703:SF1">
    <property type="entry name" value="ANTIPORTER SUBUNIT MNHG2-RELATED"/>
    <property type="match status" value="1"/>
</dbReference>
<dbReference type="PANTHER" id="PTHR34703">
    <property type="entry name" value="ANTIPORTER SUBUNIT MNHG2-RELATED"/>
    <property type="match status" value="1"/>
</dbReference>
<reference evidence="2" key="1">
    <citation type="journal article" date="2015" name="Nature">
        <title>Complex archaea that bridge the gap between prokaryotes and eukaryotes.</title>
        <authorList>
            <person name="Spang A."/>
            <person name="Saw J.H."/>
            <person name="Jorgensen S.L."/>
            <person name="Zaremba-Niedzwiedzka K."/>
            <person name="Martijn J."/>
            <person name="Lind A.E."/>
            <person name="van Eijk R."/>
            <person name="Schleper C."/>
            <person name="Guy L."/>
            <person name="Ettema T.J."/>
        </authorList>
    </citation>
    <scope>NUCLEOTIDE SEQUENCE</scope>
</reference>
<evidence type="ECO:0000313" key="2">
    <source>
        <dbReference type="EMBL" id="KKO03108.1"/>
    </source>
</evidence>
<dbReference type="AlphaFoldDB" id="A0A0F9VT42"/>